<dbReference type="GO" id="GO:0006508">
    <property type="term" value="P:proteolysis"/>
    <property type="evidence" value="ECO:0007669"/>
    <property type="project" value="UniProtKB-KW"/>
</dbReference>
<proteinExistence type="inferred from homology"/>
<keyword evidence="4" id="KW-1003">Cell membrane</keyword>
<keyword evidence="9 18" id="KW-0378">Hydrolase</keyword>
<dbReference type="Pfam" id="PF11838">
    <property type="entry name" value="ERAP1_C"/>
    <property type="match status" value="1"/>
</dbReference>
<feature type="binding site" evidence="16">
    <location>
        <position position="197"/>
    </location>
    <ligand>
        <name>Zn(2+)</name>
        <dbReference type="ChEBI" id="CHEBI:29105"/>
        <note>catalytic</note>
    </ligand>
</feature>
<keyword evidence="3 18" id="KW-0031">Aminopeptidase</keyword>
<keyword evidence="23" id="KW-1185">Reference proteome</keyword>
<comment type="cofactor">
    <cofactor evidence="16 18">
        <name>Zn(2+)</name>
        <dbReference type="ChEBI" id="CHEBI:29105"/>
    </cofactor>
    <text evidence="16 18">Binds 1 zinc ion per subunit.</text>
</comment>
<feature type="domain" description="ERAP1-like C-terminal" evidence="20">
    <location>
        <begin position="404"/>
        <end position="634"/>
    </location>
</feature>
<dbReference type="GO" id="GO:0005886">
    <property type="term" value="C:plasma membrane"/>
    <property type="evidence" value="ECO:0007669"/>
    <property type="project" value="UniProtKB-SubCell"/>
</dbReference>
<dbReference type="Pfam" id="PF17900">
    <property type="entry name" value="Peptidase_M1_N"/>
    <property type="match status" value="1"/>
</dbReference>
<keyword evidence="11 18" id="KW-0482">Metalloprotease</keyword>
<keyword evidence="10 16" id="KW-0862">Zinc</keyword>
<evidence type="ECO:0000256" key="15">
    <source>
        <dbReference type="PIRSR" id="PIRSR634016-1"/>
    </source>
</evidence>
<dbReference type="GO" id="GO:0043171">
    <property type="term" value="P:peptide catabolic process"/>
    <property type="evidence" value="ECO:0007669"/>
    <property type="project" value="TreeGrafter"/>
</dbReference>
<name>A0A8J5UW30_9HYME</name>
<keyword evidence="12" id="KW-0472">Membrane</keyword>
<dbReference type="Proteomes" id="UP000729913">
    <property type="component" value="Unassembled WGS sequence"/>
</dbReference>
<organism evidence="22 23">
    <name type="scientific">Cotesia typhae</name>
    <dbReference type="NCBI Taxonomy" id="2053667"/>
    <lineage>
        <taxon>Eukaryota</taxon>
        <taxon>Metazoa</taxon>
        <taxon>Ecdysozoa</taxon>
        <taxon>Arthropoda</taxon>
        <taxon>Hexapoda</taxon>
        <taxon>Insecta</taxon>
        <taxon>Pterygota</taxon>
        <taxon>Neoptera</taxon>
        <taxon>Endopterygota</taxon>
        <taxon>Hymenoptera</taxon>
        <taxon>Apocrita</taxon>
        <taxon>Ichneumonoidea</taxon>
        <taxon>Braconidae</taxon>
        <taxon>Microgastrinae</taxon>
        <taxon>Cotesia</taxon>
    </lineage>
</organism>
<keyword evidence="14" id="KW-0449">Lipoprotein</keyword>
<dbReference type="OrthoDB" id="510539at2759"/>
<evidence type="ECO:0000256" key="16">
    <source>
        <dbReference type="PIRSR" id="PIRSR634016-3"/>
    </source>
</evidence>
<dbReference type="EC" id="3.4.11.-" evidence="18"/>
<evidence type="ECO:0000256" key="9">
    <source>
        <dbReference type="ARBA" id="ARBA00022801"/>
    </source>
</evidence>
<dbReference type="GO" id="GO:0042277">
    <property type="term" value="F:peptide binding"/>
    <property type="evidence" value="ECO:0007669"/>
    <property type="project" value="TreeGrafter"/>
</dbReference>
<evidence type="ECO:0000256" key="3">
    <source>
        <dbReference type="ARBA" id="ARBA00022438"/>
    </source>
</evidence>
<accession>A0A8J5UW30</accession>
<comment type="subcellular location">
    <subcellularLocation>
        <location evidence="1">Cell membrane</location>
        <topology evidence="1">Lipid-anchor</topology>
        <topology evidence="1">GPI-anchor</topology>
    </subcellularLocation>
</comment>
<keyword evidence="13" id="KW-0325">Glycoprotein</keyword>
<dbReference type="GO" id="GO:0008270">
    <property type="term" value="F:zinc ion binding"/>
    <property type="evidence" value="ECO:0007669"/>
    <property type="project" value="UniProtKB-UniRule"/>
</dbReference>
<keyword evidence="5" id="KW-0336">GPI-anchor</keyword>
<feature type="domain" description="Aminopeptidase N-like N-terminal" evidence="21">
    <location>
        <begin position="1"/>
        <end position="70"/>
    </location>
</feature>
<evidence type="ECO:0000256" key="10">
    <source>
        <dbReference type="ARBA" id="ARBA00022833"/>
    </source>
</evidence>
<evidence type="ECO:0000256" key="1">
    <source>
        <dbReference type="ARBA" id="ARBA00004609"/>
    </source>
</evidence>
<dbReference type="InterPro" id="IPR014782">
    <property type="entry name" value="Peptidase_M1_dom"/>
</dbReference>
<dbReference type="CDD" id="cd09601">
    <property type="entry name" value="M1_APN-Q_like"/>
    <property type="match status" value="1"/>
</dbReference>
<keyword evidence="8" id="KW-0732">Signal</keyword>
<dbReference type="InterPro" id="IPR024571">
    <property type="entry name" value="ERAP1-like_C_dom"/>
</dbReference>
<evidence type="ECO:0000256" key="11">
    <source>
        <dbReference type="ARBA" id="ARBA00023049"/>
    </source>
</evidence>
<evidence type="ECO:0000256" key="13">
    <source>
        <dbReference type="ARBA" id="ARBA00023180"/>
    </source>
</evidence>
<feature type="active site" description="Proton acceptor" evidence="15">
    <location>
        <position position="175"/>
    </location>
</feature>
<protein>
    <recommendedName>
        <fullName evidence="18">Aminopeptidase</fullName>
        <ecNumber evidence="18">3.4.11.-</ecNumber>
    </recommendedName>
</protein>
<evidence type="ECO:0000259" key="19">
    <source>
        <dbReference type="Pfam" id="PF01433"/>
    </source>
</evidence>
<dbReference type="FunFam" id="1.10.390.10:FF:000013">
    <property type="entry name" value="Aminopeptidase N"/>
    <property type="match status" value="1"/>
</dbReference>
<evidence type="ECO:0000256" key="2">
    <source>
        <dbReference type="ARBA" id="ARBA00010136"/>
    </source>
</evidence>
<sequence>MVATHFEPTAARKAFPCWDEPGFKAEFEVSLKHYPNYTALSNMPVESLTNATDGKIWTHFKKSPPMSTYLVTFIIAAYEQFTNGEGNMTFWTSKSNKNNVGLAFDISQAAVTAMEQYTGISYSLPKLDQVTIPRYSSSATEHWGVISYLTHAISFDSNRDDITVQDRVIQLTIHEVSHQWFGNLVTPIWWDDLWLNEAFAVYFSGKLVDQILKNWHGKNLFVVDVINRISFVAELKIRYPLPIKWNPKSPIDISMIFNGVTYRKGAAILYMLENILSEKIFQDGVRKYLKRNQFSGVTANNLFHALQESYDENRLFATLNIQELMDPWLKQTGYPIINVTRNYETGDINITQYNAMKTNPDNLWMIPLTFTDSSKLKFDNTQPTHWLRPVRERFTLYNTNKDDWVIFNIKLSGFYRVHYDLKNWKRIADYLHTDNFYKIDPINRAQLIYDLHYFATIDDQYYEVLIDVISYMYRETHFLPWIPTMKIIELFDNLLINTPAYDLFERFMLHLLNNIVEHVGFEYDKSENHLVQLARYHLLPWACAFGQEECRKFASEKIATHLQNPYDNIITPSEESWIYCNGLRVSNESIWENLMNAHLANPLVQPGLQYLGCTNNRNLMKKYLILAIADNSTLLGDQVSDAFLSIIFNVRDLTKEIDRIAVDFTRTIKSPDQYDKFVGFVTNQEKLGKMSWTDTLLKKARRTMSSSEKMSSMFHRIIDSNPSLFNFIHEPLYSNNY</sequence>
<feature type="site" description="Transition state stabilizer" evidence="17">
    <location>
        <position position="262"/>
    </location>
</feature>
<dbReference type="EMBL" id="JAAOIC020000024">
    <property type="protein sequence ID" value="KAG8040095.1"/>
    <property type="molecule type" value="Genomic_DNA"/>
</dbReference>
<feature type="domain" description="Peptidase M1 membrane alanine aminopeptidase" evidence="19">
    <location>
        <begin position="103"/>
        <end position="328"/>
    </location>
</feature>
<dbReference type="GO" id="GO:0005737">
    <property type="term" value="C:cytoplasm"/>
    <property type="evidence" value="ECO:0007669"/>
    <property type="project" value="TreeGrafter"/>
</dbReference>
<dbReference type="GO" id="GO:0098552">
    <property type="term" value="C:side of membrane"/>
    <property type="evidence" value="ECO:0007669"/>
    <property type="project" value="UniProtKB-KW"/>
</dbReference>
<evidence type="ECO:0000256" key="5">
    <source>
        <dbReference type="ARBA" id="ARBA00022622"/>
    </source>
</evidence>
<evidence type="ECO:0000259" key="20">
    <source>
        <dbReference type="Pfam" id="PF11838"/>
    </source>
</evidence>
<reference evidence="22" key="1">
    <citation type="submission" date="2020-03" db="EMBL/GenBank/DDBJ databases">
        <authorList>
            <person name="Chebbi M.A."/>
            <person name="Drezen J.M."/>
        </authorList>
    </citation>
    <scope>NUCLEOTIDE SEQUENCE</scope>
    <source>
        <tissue evidence="22">Whole body</tissue>
    </source>
</reference>
<evidence type="ECO:0000256" key="7">
    <source>
        <dbReference type="ARBA" id="ARBA00022723"/>
    </source>
</evidence>
<dbReference type="InterPro" id="IPR050344">
    <property type="entry name" value="Peptidase_M1_aminopeptidases"/>
</dbReference>
<dbReference type="PANTHER" id="PTHR11533">
    <property type="entry name" value="PROTEASE M1 ZINC METALLOPROTEASE"/>
    <property type="match status" value="1"/>
</dbReference>
<comment type="similarity">
    <text evidence="2 18">Belongs to the peptidase M1 family.</text>
</comment>
<evidence type="ECO:0000256" key="18">
    <source>
        <dbReference type="RuleBase" id="RU364040"/>
    </source>
</evidence>
<evidence type="ECO:0000313" key="22">
    <source>
        <dbReference type="EMBL" id="KAG8040095.1"/>
    </source>
</evidence>
<dbReference type="InterPro" id="IPR045357">
    <property type="entry name" value="Aminopeptidase_N-like_N"/>
</dbReference>
<evidence type="ECO:0000256" key="12">
    <source>
        <dbReference type="ARBA" id="ARBA00023136"/>
    </source>
</evidence>
<dbReference type="Pfam" id="PF01433">
    <property type="entry name" value="Peptidase_M1"/>
    <property type="match status" value="1"/>
</dbReference>
<reference evidence="22" key="2">
    <citation type="submission" date="2021-04" db="EMBL/GenBank/DDBJ databases">
        <title>Genome-wide patterns of bracovirus chromosomal integration into multiple host tissues during parasitism.</title>
        <authorList>
            <person name="Chebbi M.A.C."/>
        </authorList>
    </citation>
    <scope>NUCLEOTIDE SEQUENCE</scope>
    <source>
        <tissue evidence="22">Whole body</tissue>
    </source>
</reference>
<evidence type="ECO:0000256" key="6">
    <source>
        <dbReference type="ARBA" id="ARBA00022670"/>
    </source>
</evidence>
<evidence type="ECO:0000256" key="8">
    <source>
        <dbReference type="ARBA" id="ARBA00022729"/>
    </source>
</evidence>
<feature type="binding site" evidence="16">
    <location>
        <position position="178"/>
    </location>
    <ligand>
        <name>Zn(2+)</name>
        <dbReference type="ChEBI" id="CHEBI:29105"/>
        <note>catalytic</note>
    </ligand>
</feature>
<evidence type="ECO:0000256" key="17">
    <source>
        <dbReference type="PIRSR" id="PIRSR634016-4"/>
    </source>
</evidence>
<dbReference type="PANTHER" id="PTHR11533:SF294">
    <property type="entry name" value="THYROTROPIN-RELEASING HORMONE-DEGRADING ECTOENZYME"/>
    <property type="match status" value="1"/>
</dbReference>
<keyword evidence="6 18" id="KW-0645">Protease</keyword>
<evidence type="ECO:0000259" key="21">
    <source>
        <dbReference type="Pfam" id="PF17900"/>
    </source>
</evidence>
<evidence type="ECO:0000256" key="4">
    <source>
        <dbReference type="ARBA" id="ARBA00022475"/>
    </source>
</evidence>
<keyword evidence="7 16" id="KW-0479">Metal-binding</keyword>
<evidence type="ECO:0000256" key="14">
    <source>
        <dbReference type="ARBA" id="ARBA00023288"/>
    </source>
</evidence>
<gene>
    <name evidence="22" type="ORF">G9C98_001211</name>
</gene>
<comment type="caution">
    <text evidence="22">The sequence shown here is derived from an EMBL/GenBank/DDBJ whole genome shotgun (WGS) entry which is preliminary data.</text>
</comment>
<feature type="binding site" evidence="16">
    <location>
        <position position="174"/>
    </location>
    <ligand>
        <name>Zn(2+)</name>
        <dbReference type="ChEBI" id="CHEBI:29105"/>
        <note>catalytic</note>
    </ligand>
</feature>
<dbReference type="InterPro" id="IPR034016">
    <property type="entry name" value="M1_APN-typ"/>
</dbReference>
<dbReference type="GO" id="GO:0070006">
    <property type="term" value="F:metalloaminopeptidase activity"/>
    <property type="evidence" value="ECO:0007669"/>
    <property type="project" value="TreeGrafter"/>
</dbReference>
<evidence type="ECO:0000313" key="23">
    <source>
        <dbReference type="Proteomes" id="UP000729913"/>
    </source>
</evidence>
<dbReference type="FunFam" id="2.60.40.1910:FF:000008">
    <property type="entry name" value="Aminopeptidase"/>
    <property type="match status" value="1"/>
</dbReference>
<dbReference type="GO" id="GO:0005615">
    <property type="term" value="C:extracellular space"/>
    <property type="evidence" value="ECO:0007669"/>
    <property type="project" value="TreeGrafter"/>
</dbReference>
<dbReference type="AlphaFoldDB" id="A0A8J5UW30"/>